<dbReference type="Gene3D" id="3.30.9.10">
    <property type="entry name" value="D-Amino Acid Oxidase, subunit A, domain 2"/>
    <property type="match status" value="1"/>
</dbReference>
<dbReference type="Pfam" id="PF01266">
    <property type="entry name" value="DAO"/>
    <property type="match status" value="1"/>
</dbReference>
<gene>
    <name evidence="3" type="primary">hcnC_1</name>
    <name evidence="3" type="ORF">LMG3441_01997</name>
</gene>
<keyword evidence="1 3" id="KW-0560">Oxidoreductase</keyword>
<dbReference type="PANTHER" id="PTHR13847:SF287">
    <property type="entry name" value="FAD-DEPENDENT OXIDOREDUCTASE DOMAIN-CONTAINING PROTEIN 1"/>
    <property type="match status" value="1"/>
</dbReference>
<proteinExistence type="predicted"/>
<sequence length="406" mass="41844">MSHGHTDVLVIGAGIIGAACAHELALAGLSVRVVDARLGGATQTGMGHLVAMDAHPAELALSAASLEIWREWGPRMNHTDPACAYTGCGTMWVAESDHDMAEAECKQRRLLEHGVSSTLLNAQQLAQAEPALRAGLAGALQVSGDALIYAPSAARWLLTHAPPCLSFEAVEVCKIDAQGVVLSDGSRRTAEAIVLAAGMLASRLCDDLPLHPKKGHLAITDRYPTGIRHQLVELGYTASTQQREGAAVAFNVQPRPTGQLLIGSSRQIGDQQYAAGSAAGSAASSAASSASSSAAGSAPDTALTPAVEPAVLASMLRRAIGYLPGLSGLNLIRTWTGVRAATPDGLPLIGRHPSRDKLWLAVGHEGLGVTTAPATGRLLAALMTGAATPLDPTPFAASRSFDEVTP</sequence>
<accession>A0A6S6ZX40</accession>
<evidence type="ECO:0000313" key="4">
    <source>
        <dbReference type="Proteomes" id="UP000494269"/>
    </source>
</evidence>
<dbReference type="Gene3D" id="3.50.50.60">
    <property type="entry name" value="FAD/NAD(P)-binding domain"/>
    <property type="match status" value="1"/>
</dbReference>
<protein>
    <submittedName>
        <fullName evidence="3">Hydrogen cyanide synthase subunit HcnC</fullName>
        <ecNumber evidence="3">1.4.99.5</ecNumber>
    </submittedName>
</protein>
<dbReference type="Proteomes" id="UP000494269">
    <property type="component" value="Unassembled WGS sequence"/>
</dbReference>
<dbReference type="GO" id="GO:0050622">
    <property type="term" value="F:glycine dehydrogenase (cyanide-forming) activity"/>
    <property type="evidence" value="ECO:0007669"/>
    <property type="project" value="UniProtKB-EC"/>
</dbReference>
<feature type="domain" description="FAD dependent oxidoreductase" evidence="2">
    <location>
        <begin position="7"/>
        <end position="382"/>
    </location>
</feature>
<dbReference type="EC" id="1.4.99.5" evidence="3"/>
<evidence type="ECO:0000256" key="1">
    <source>
        <dbReference type="ARBA" id="ARBA00023002"/>
    </source>
</evidence>
<dbReference type="SUPFAM" id="SSF51905">
    <property type="entry name" value="FAD/NAD(P)-binding domain"/>
    <property type="match status" value="1"/>
</dbReference>
<dbReference type="GO" id="GO:0005737">
    <property type="term" value="C:cytoplasm"/>
    <property type="evidence" value="ECO:0007669"/>
    <property type="project" value="TreeGrafter"/>
</dbReference>
<dbReference type="PRINTS" id="PR00420">
    <property type="entry name" value="RNGMNOXGNASE"/>
</dbReference>
<evidence type="ECO:0000259" key="2">
    <source>
        <dbReference type="Pfam" id="PF01266"/>
    </source>
</evidence>
<organism evidence="3 4">
    <name type="scientific">Achromobacter kerstersii</name>
    <dbReference type="NCBI Taxonomy" id="1353890"/>
    <lineage>
        <taxon>Bacteria</taxon>
        <taxon>Pseudomonadati</taxon>
        <taxon>Pseudomonadota</taxon>
        <taxon>Betaproteobacteria</taxon>
        <taxon>Burkholderiales</taxon>
        <taxon>Alcaligenaceae</taxon>
        <taxon>Achromobacter</taxon>
    </lineage>
</organism>
<dbReference type="SUPFAM" id="SSF54373">
    <property type="entry name" value="FAD-linked reductases, C-terminal domain"/>
    <property type="match status" value="1"/>
</dbReference>
<dbReference type="EMBL" id="CADIJQ010000002">
    <property type="protein sequence ID" value="CAB3690439.1"/>
    <property type="molecule type" value="Genomic_DNA"/>
</dbReference>
<evidence type="ECO:0000313" key="3">
    <source>
        <dbReference type="EMBL" id="CAB3690439.1"/>
    </source>
</evidence>
<keyword evidence="4" id="KW-1185">Reference proteome</keyword>
<dbReference type="RefSeq" id="WP_175169646.1">
    <property type="nucleotide sequence ID" value="NZ_CADIJQ010000002.1"/>
</dbReference>
<dbReference type="InterPro" id="IPR036188">
    <property type="entry name" value="FAD/NAD-bd_sf"/>
</dbReference>
<dbReference type="PANTHER" id="PTHR13847">
    <property type="entry name" value="SARCOSINE DEHYDROGENASE-RELATED"/>
    <property type="match status" value="1"/>
</dbReference>
<dbReference type="InterPro" id="IPR006076">
    <property type="entry name" value="FAD-dep_OxRdtase"/>
</dbReference>
<name>A0A6S6ZX40_9BURK</name>
<dbReference type="AlphaFoldDB" id="A0A6S6ZX40"/>
<reference evidence="3 4" key="1">
    <citation type="submission" date="2020-04" db="EMBL/GenBank/DDBJ databases">
        <authorList>
            <person name="De Canck E."/>
        </authorList>
    </citation>
    <scope>NUCLEOTIDE SEQUENCE [LARGE SCALE GENOMIC DNA]</scope>
    <source>
        <strain evidence="3 4">LMG 3441</strain>
    </source>
</reference>